<keyword evidence="6" id="KW-0539">Nucleus</keyword>
<reference evidence="8 9" key="1">
    <citation type="journal article" date="2022" name="Nat. Plants">
        <title>Genomes of leafy and leafless Platanthera orchids illuminate the evolution of mycoheterotrophy.</title>
        <authorList>
            <person name="Li M.H."/>
            <person name="Liu K.W."/>
            <person name="Li Z."/>
            <person name="Lu H.C."/>
            <person name="Ye Q.L."/>
            <person name="Zhang D."/>
            <person name="Wang J.Y."/>
            <person name="Li Y.F."/>
            <person name="Zhong Z.M."/>
            <person name="Liu X."/>
            <person name="Yu X."/>
            <person name="Liu D.K."/>
            <person name="Tu X.D."/>
            <person name="Liu B."/>
            <person name="Hao Y."/>
            <person name="Liao X.Y."/>
            <person name="Jiang Y.T."/>
            <person name="Sun W.H."/>
            <person name="Chen J."/>
            <person name="Chen Y.Q."/>
            <person name="Ai Y."/>
            <person name="Zhai J.W."/>
            <person name="Wu S.S."/>
            <person name="Zhou Z."/>
            <person name="Hsiao Y.Y."/>
            <person name="Wu W.L."/>
            <person name="Chen Y.Y."/>
            <person name="Lin Y.F."/>
            <person name="Hsu J.L."/>
            <person name="Li C.Y."/>
            <person name="Wang Z.W."/>
            <person name="Zhao X."/>
            <person name="Zhong W.Y."/>
            <person name="Ma X.K."/>
            <person name="Ma L."/>
            <person name="Huang J."/>
            <person name="Chen G.Z."/>
            <person name="Huang M.Z."/>
            <person name="Huang L."/>
            <person name="Peng D.H."/>
            <person name="Luo Y.B."/>
            <person name="Zou S.Q."/>
            <person name="Chen S.P."/>
            <person name="Lan S."/>
            <person name="Tsai W.C."/>
            <person name="Van de Peer Y."/>
            <person name="Liu Z.J."/>
        </authorList>
    </citation>
    <scope>NUCLEOTIDE SEQUENCE [LARGE SCALE GENOMIC DNA]</scope>
    <source>
        <tissue evidence="8">Flower</tissue>
    </source>
</reference>
<protein>
    <submittedName>
        <fullName evidence="8">Protein RKD4</fullName>
    </submittedName>
</protein>
<evidence type="ECO:0000256" key="3">
    <source>
        <dbReference type="ARBA" id="ARBA00023054"/>
    </source>
</evidence>
<keyword evidence="5" id="KW-0804">Transcription</keyword>
<dbReference type="Proteomes" id="UP001412067">
    <property type="component" value="Unassembled WGS sequence"/>
</dbReference>
<gene>
    <name evidence="8" type="primary">RKD4</name>
    <name evidence="8" type="ORF">KSP40_PGU005954</name>
</gene>
<accession>A0ABR2N3C0</accession>
<dbReference type="InterPro" id="IPR003035">
    <property type="entry name" value="RWP-RK_dom"/>
</dbReference>
<dbReference type="EMBL" id="JBBWWR010000002">
    <property type="protein sequence ID" value="KAK8969803.1"/>
    <property type="molecule type" value="Genomic_DNA"/>
</dbReference>
<dbReference type="PANTHER" id="PTHR46373:SF2">
    <property type="entry name" value="RWP-RK DOMAIN-CONTAINING PROTEIN"/>
    <property type="match status" value="1"/>
</dbReference>
<evidence type="ECO:0000259" key="7">
    <source>
        <dbReference type="PROSITE" id="PS51519"/>
    </source>
</evidence>
<keyword evidence="3" id="KW-0175">Coiled coil</keyword>
<evidence type="ECO:0000256" key="6">
    <source>
        <dbReference type="ARBA" id="ARBA00023242"/>
    </source>
</evidence>
<dbReference type="PROSITE" id="PS51519">
    <property type="entry name" value="RWP_RK"/>
    <property type="match status" value="1"/>
</dbReference>
<evidence type="ECO:0000256" key="2">
    <source>
        <dbReference type="ARBA" id="ARBA00023015"/>
    </source>
</evidence>
<evidence type="ECO:0000256" key="5">
    <source>
        <dbReference type="ARBA" id="ARBA00023163"/>
    </source>
</evidence>
<comment type="caution">
    <text evidence="8">The sequence shown here is derived from an EMBL/GenBank/DDBJ whole genome shotgun (WGS) entry which is preliminary data.</text>
</comment>
<proteinExistence type="predicted"/>
<evidence type="ECO:0000313" key="8">
    <source>
        <dbReference type="EMBL" id="KAK8969803.1"/>
    </source>
</evidence>
<dbReference type="Pfam" id="PF02042">
    <property type="entry name" value="RWP-RK"/>
    <property type="match status" value="1"/>
</dbReference>
<dbReference type="PANTHER" id="PTHR46373">
    <property type="entry name" value="PROTEIN RKD4"/>
    <property type="match status" value="1"/>
</dbReference>
<feature type="domain" description="RWP-RK" evidence="7">
    <location>
        <begin position="1"/>
        <end position="66"/>
    </location>
</feature>
<keyword evidence="9" id="KW-1185">Reference proteome</keyword>
<sequence length="115" mass="13485">MEEIKEYFGMPITKAAAEMNVGLTVLKKRCRDLGITRWPHRKMKSLNTLIHNIQELGKGSGDTSIRKELESLQAHRRLMEENPEIQLTEKTKKLRQACFKANYKRRISMLRCQLQ</sequence>
<evidence type="ECO:0000313" key="9">
    <source>
        <dbReference type="Proteomes" id="UP001412067"/>
    </source>
</evidence>
<dbReference type="InterPro" id="IPR044607">
    <property type="entry name" value="RKD-like"/>
</dbReference>
<keyword evidence="4" id="KW-0238">DNA-binding</keyword>
<keyword evidence="2" id="KW-0805">Transcription regulation</keyword>
<organism evidence="8 9">
    <name type="scientific">Platanthera guangdongensis</name>
    <dbReference type="NCBI Taxonomy" id="2320717"/>
    <lineage>
        <taxon>Eukaryota</taxon>
        <taxon>Viridiplantae</taxon>
        <taxon>Streptophyta</taxon>
        <taxon>Embryophyta</taxon>
        <taxon>Tracheophyta</taxon>
        <taxon>Spermatophyta</taxon>
        <taxon>Magnoliopsida</taxon>
        <taxon>Liliopsida</taxon>
        <taxon>Asparagales</taxon>
        <taxon>Orchidaceae</taxon>
        <taxon>Orchidoideae</taxon>
        <taxon>Orchideae</taxon>
        <taxon>Orchidinae</taxon>
        <taxon>Platanthera</taxon>
    </lineage>
</organism>
<name>A0ABR2N3C0_9ASPA</name>
<comment type="function">
    <text evidence="1">Putative transcription factor.</text>
</comment>
<evidence type="ECO:0000256" key="1">
    <source>
        <dbReference type="ARBA" id="ARBA00004049"/>
    </source>
</evidence>
<evidence type="ECO:0000256" key="4">
    <source>
        <dbReference type="ARBA" id="ARBA00023125"/>
    </source>
</evidence>